<dbReference type="OrthoDB" id="3256662at2759"/>
<keyword evidence="2" id="KW-1185">Reference proteome</keyword>
<sequence>MTLESQKAELIARIPHDIWREILDHLRPGEQSLQECKLDVAKVALVCRSFCTIARPILFSELFFSGRGNPIRPPWSTEQHLEWASFIKGSSPIKSHVKSYTLLDWPSRGPDVLKATIDEHMHLLAHFPNLQSLRLSAVALAGWMLQSIQQLPKLETLSLEDCKFYHDVKDLVLPGPIACLRRYEHYGISSPPLGQSGEPYFSVVVKLISAPTLRVLKSCDWDLTSSFICSRNICPIEDLDVMVRSSTIDLFSHYLCRTPSIKALRISIFIPPTQYMDAPTINLEPSALPLLQEVQCPGDFLPMLVPGRHIRTVTVIQLNPLRKLDGRPIDVSPVKQSSAPIVELGVTDRAYQEMDMKDHFPHLETLTIYAIEKTRLDVKKEQLPVRNIRFHPATSSLFSRFTKSYSLDLQTQRQILDDFTKAFPSALCIQLADYVEWRRDSDSAWTWRPFVISRDRARSRLLLMARSLEEGYLQDLMWTKAVDEDGCLAGLFRPSEMTKSLSLILSSDENTTWRELQTRLANTVSPRLVGLEVERSDS</sequence>
<gene>
    <name evidence="1" type="ORF">NEOLEDRAFT_1139804</name>
</gene>
<dbReference type="InterPro" id="IPR032675">
    <property type="entry name" value="LRR_dom_sf"/>
</dbReference>
<name>A0A165PKL2_9AGAM</name>
<dbReference type="InParanoid" id="A0A165PKL2"/>
<evidence type="ECO:0008006" key="3">
    <source>
        <dbReference type="Google" id="ProtNLM"/>
    </source>
</evidence>
<dbReference type="EMBL" id="KV425610">
    <property type="protein sequence ID" value="KZT21171.1"/>
    <property type="molecule type" value="Genomic_DNA"/>
</dbReference>
<dbReference type="Gene3D" id="3.80.10.10">
    <property type="entry name" value="Ribonuclease Inhibitor"/>
    <property type="match status" value="1"/>
</dbReference>
<evidence type="ECO:0000313" key="2">
    <source>
        <dbReference type="Proteomes" id="UP000076761"/>
    </source>
</evidence>
<dbReference type="AlphaFoldDB" id="A0A165PKL2"/>
<evidence type="ECO:0000313" key="1">
    <source>
        <dbReference type="EMBL" id="KZT21171.1"/>
    </source>
</evidence>
<organism evidence="1 2">
    <name type="scientific">Neolentinus lepideus HHB14362 ss-1</name>
    <dbReference type="NCBI Taxonomy" id="1314782"/>
    <lineage>
        <taxon>Eukaryota</taxon>
        <taxon>Fungi</taxon>
        <taxon>Dikarya</taxon>
        <taxon>Basidiomycota</taxon>
        <taxon>Agaricomycotina</taxon>
        <taxon>Agaricomycetes</taxon>
        <taxon>Gloeophyllales</taxon>
        <taxon>Gloeophyllaceae</taxon>
        <taxon>Neolentinus</taxon>
    </lineage>
</organism>
<dbReference type="Proteomes" id="UP000076761">
    <property type="component" value="Unassembled WGS sequence"/>
</dbReference>
<accession>A0A165PKL2</accession>
<protein>
    <recommendedName>
        <fullName evidence="3">F-box domain-containing protein</fullName>
    </recommendedName>
</protein>
<reference evidence="1 2" key="1">
    <citation type="journal article" date="2016" name="Mol. Biol. Evol.">
        <title>Comparative Genomics of Early-Diverging Mushroom-Forming Fungi Provides Insights into the Origins of Lignocellulose Decay Capabilities.</title>
        <authorList>
            <person name="Nagy L.G."/>
            <person name="Riley R."/>
            <person name="Tritt A."/>
            <person name="Adam C."/>
            <person name="Daum C."/>
            <person name="Floudas D."/>
            <person name="Sun H."/>
            <person name="Yadav J.S."/>
            <person name="Pangilinan J."/>
            <person name="Larsson K.H."/>
            <person name="Matsuura K."/>
            <person name="Barry K."/>
            <person name="Labutti K."/>
            <person name="Kuo R."/>
            <person name="Ohm R.A."/>
            <person name="Bhattacharya S.S."/>
            <person name="Shirouzu T."/>
            <person name="Yoshinaga Y."/>
            <person name="Martin F.M."/>
            <person name="Grigoriev I.V."/>
            <person name="Hibbett D.S."/>
        </authorList>
    </citation>
    <scope>NUCLEOTIDE SEQUENCE [LARGE SCALE GENOMIC DNA]</scope>
    <source>
        <strain evidence="1 2">HHB14362 ss-1</strain>
    </source>
</reference>
<dbReference type="SUPFAM" id="SSF52047">
    <property type="entry name" value="RNI-like"/>
    <property type="match status" value="1"/>
</dbReference>
<proteinExistence type="predicted"/>